<dbReference type="Pfam" id="PF13186">
    <property type="entry name" value="SPASM"/>
    <property type="match status" value="1"/>
</dbReference>
<dbReference type="PANTHER" id="PTHR43273">
    <property type="entry name" value="ANAEROBIC SULFATASE-MATURATING ENZYME HOMOLOG ASLB-RELATED"/>
    <property type="match status" value="1"/>
</dbReference>
<dbReference type="GO" id="GO:0051539">
    <property type="term" value="F:4 iron, 4 sulfur cluster binding"/>
    <property type="evidence" value="ECO:0007669"/>
    <property type="project" value="UniProtKB-KW"/>
</dbReference>
<evidence type="ECO:0000259" key="8">
    <source>
        <dbReference type="PROSITE" id="PS51918"/>
    </source>
</evidence>
<dbReference type="Gene3D" id="3.20.20.70">
    <property type="entry name" value="Aldolase class I"/>
    <property type="match status" value="1"/>
</dbReference>
<dbReference type="NCBIfam" id="TIGR04085">
    <property type="entry name" value="rSAM_more_4Fe4S"/>
    <property type="match status" value="1"/>
</dbReference>
<dbReference type="SFLD" id="SFLDG01384">
    <property type="entry name" value="thioether_bond_formation_requi"/>
    <property type="match status" value="1"/>
</dbReference>
<dbReference type="SFLD" id="SFLDG01067">
    <property type="entry name" value="SPASM/twitch_domain_containing"/>
    <property type="match status" value="1"/>
</dbReference>
<feature type="domain" description="Radical SAM core" evidence="8">
    <location>
        <begin position="2"/>
        <end position="216"/>
    </location>
</feature>
<dbReference type="InterPro" id="IPR023867">
    <property type="entry name" value="Sulphatase_maturase_rSAM"/>
</dbReference>
<proteinExistence type="inferred from homology"/>
<dbReference type="GO" id="GO:0046872">
    <property type="term" value="F:metal ion binding"/>
    <property type="evidence" value="ECO:0007669"/>
    <property type="project" value="UniProtKB-KW"/>
</dbReference>
<evidence type="ECO:0000256" key="3">
    <source>
        <dbReference type="ARBA" id="ARBA00022691"/>
    </source>
</evidence>
<dbReference type="InterPro" id="IPR023885">
    <property type="entry name" value="4Fe4S-binding_SPASM_dom"/>
</dbReference>
<dbReference type="CDD" id="cd01335">
    <property type="entry name" value="Radical_SAM"/>
    <property type="match status" value="1"/>
</dbReference>
<dbReference type="InterPro" id="IPR013785">
    <property type="entry name" value="Aldolase_TIM"/>
</dbReference>
<comment type="cofactor">
    <cofactor evidence="1">
        <name>[4Fe-4S] cluster</name>
        <dbReference type="ChEBI" id="CHEBI:49883"/>
    </cofactor>
</comment>
<reference evidence="9 10" key="1">
    <citation type="submission" date="2020-04" db="EMBL/GenBank/DDBJ databases">
        <title>Genomic insights into acetone-butanol-ethanol (ABE) fermentation by sequencing solventogenic clostridia strains.</title>
        <authorList>
            <person name="Brown S."/>
        </authorList>
    </citation>
    <scope>NUCLEOTIDE SEQUENCE [LARGE SCALE GENOMIC DNA]</scope>
    <source>
        <strain evidence="9 10">DJ011</strain>
    </source>
</reference>
<comment type="caution">
    <text evidence="9">The sequence shown here is derived from an EMBL/GenBank/DDBJ whole genome shotgun (WGS) entry which is preliminary data.</text>
</comment>
<keyword evidence="5" id="KW-0408">Iron</keyword>
<dbReference type="SUPFAM" id="SSF102114">
    <property type="entry name" value="Radical SAM enzymes"/>
    <property type="match status" value="1"/>
</dbReference>
<evidence type="ECO:0000256" key="4">
    <source>
        <dbReference type="ARBA" id="ARBA00022723"/>
    </source>
</evidence>
<dbReference type="InterPro" id="IPR017200">
    <property type="entry name" value="PqqE-like"/>
</dbReference>
<evidence type="ECO:0000256" key="6">
    <source>
        <dbReference type="ARBA" id="ARBA00023014"/>
    </source>
</evidence>
<dbReference type="RefSeq" id="WP_035146901.1">
    <property type="nucleotide sequence ID" value="NZ_JAAZWO010000008.1"/>
</dbReference>
<dbReference type="GO" id="GO:0016491">
    <property type="term" value="F:oxidoreductase activity"/>
    <property type="evidence" value="ECO:0007669"/>
    <property type="project" value="InterPro"/>
</dbReference>
<name>A0A923EBG5_CLOTT</name>
<protein>
    <submittedName>
        <fullName evidence="9">Radical SAM protein</fullName>
    </submittedName>
</protein>
<dbReference type="PROSITE" id="PS01305">
    <property type="entry name" value="MOAA_NIFB_PQQE"/>
    <property type="match status" value="1"/>
</dbReference>
<dbReference type="SFLD" id="SFLDS00029">
    <property type="entry name" value="Radical_SAM"/>
    <property type="match status" value="1"/>
</dbReference>
<dbReference type="Pfam" id="PF04055">
    <property type="entry name" value="Radical_SAM"/>
    <property type="match status" value="1"/>
</dbReference>
<dbReference type="SFLD" id="SFLDG01386">
    <property type="entry name" value="main_SPASM_domain-containing"/>
    <property type="match status" value="1"/>
</dbReference>
<keyword evidence="6" id="KW-0411">Iron-sulfur</keyword>
<keyword evidence="10" id="KW-1185">Reference proteome</keyword>
<evidence type="ECO:0000313" key="9">
    <source>
        <dbReference type="EMBL" id="MBC2397874.1"/>
    </source>
</evidence>
<sequence>MFNNLNFLVLWLTNDCNLRCKYCYASAGDKNEYMTFETAKKALEIPKSKFKLQLAGGEPLLNFKLIKDIYEYLRENKPEIRMQMQTNGALINSGIAKEIKKMNISLGVSLDGTIEVNEKLRGGTKDVINGIKTLAQEGIMVNLNCVVTEENIEYLYKLVDLALYLGNVGGIGLDLLRDTGRTCKSDVKRAVPSQIKKHLREAHNRTIELWKLTGRRIIIREIEDARKRIIEGKGCITYCHAVYGGSMVVHPDGNVYPCGSLSGSEKYYMGNIYDLSSQREVRINNNKAESCNGCKYEKICVGACPARNIINGKTHGVAIEDCVLRKTAFEIVEEEIIKNTEEGYENC</sequence>
<dbReference type="InterPro" id="IPR058240">
    <property type="entry name" value="rSAM_sf"/>
</dbReference>
<dbReference type="InterPro" id="IPR007197">
    <property type="entry name" value="rSAM"/>
</dbReference>
<dbReference type="AlphaFoldDB" id="A0A923EBG5"/>
<evidence type="ECO:0000256" key="5">
    <source>
        <dbReference type="ARBA" id="ARBA00023004"/>
    </source>
</evidence>
<evidence type="ECO:0000256" key="1">
    <source>
        <dbReference type="ARBA" id="ARBA00001966"/>
    </source>
</evidence>
<gene>
    <name evidence="9" type="ORF">HGG79_08815</name>
</gene>
<dbReference type="EMBL" id="JAAZWO010000008">
    <property type="protein sequence ID" value="MBC2397874.1"/>
    <property type="molecule type" value="Genomic_DNA"/>
</dbReference>
<dbReference type="PIRSF" id="PIRSF037420">
    <property type="entry name" value="PQQ_syn_pqqE"/>
    <property type="match status" value="1"/>
</dbReference>
<evidence type="ECO:0000313" key="10">
    <source>
        <dbReference type="Proteomes" id="UP000563151"/>
    </source>
</evidence>
<dbReference type="InterPro" id="IPR000385">
    <property type="entry name" value="MoaA_NifB_PqqE_Fe-S-bd_CS"/>
</dbReference>
<dbReference type="Proteomes" id="UP000563151">
    <property type="component" value="Unassembled WGS sequence"/>
</dbReference>
<keyword evidence="2" id="KW-0004">4Fe-4S</keyword>
<comment type="similarity">
    <text evidence="7">Belongs to the radical SAM superfamily. Anaerobic sulfatase-maturating enzyme family.</text>
</comment>
<evidence type="ECO:0000256" key="7">
    <source>
        <dbReference type="ARBA" id="ARBA00023601"/>
    </source>
</evidence>
<accession>A0A923EBG5</accession>
<evidence type="ECO:0000256" key="2">
    <source>
        <dbReference type="ARBA" id="ARBA00022485"/>
    </source>
</evidence>
<keyword evidence="4" id="KW-0479">Metal-binding</keyword>
<dbReference type="PROSITE" id="PS51918">
    <property type="entry name" value="RADICAL_SAM"/>
    <property type="match status" value="1"/>
</dbReference>
<keyword evidence="3" id="KW-0949">S-adenosyl-L-methionine</keyword>
<organism evidence="9 10">
    <name type="scientific">Clostridium tetanomorphum</name>
    <dbReference type="NCBI Taxonomy" id="1553"/>
    <lineage>
        <taxon>Bacteria</taxon>
        <taxon>Bacillati</taxon>
        <taxon>Bacillota</taxon>
        <taxon>Clostridia</taxon>
        <taxon>Eubacteriales</taxon>
        <taxon>Clostridiaceae</taxon>
        <taxon>Clostridium</taxon>
    </lineage>
</organism>
<dbReference type="PANTHER" id="PTHR43273:SF3">
    <property type="entry name" value="ANAEROBIC SULFATASE-MATURATING ENZYME HOMOLOG ASLB-RELATED"/>
    <property type="match status" value="1"/>
</dbReference>